<gene>
    <name evidence="1" type="ORF">LFW2832_00781</name>
</gene>
<accession>A0A5E4LTF9</accession>
<evidence type="ECO:0000313" key="2">
    <source>
        <dbReference type="Proteomes" id="UP000789941"/>
    </source>
</evidence>
<dbReference type="Proteomes" id="UP000789941">
    <property type="component" value="Unassembled WGS sequence"/>
</dbReference>
<name>A0A5E4LTF9_9ARCH</name>
<evidence type="ECO:0000313" key="1">
    <source>
        <dbReference type="EMBL" id="VVC04177.1"/>
    </source>
</evidence>
<organism evidence="1 2">
    <name type="scientific">Candidatus Bilamarchaeum dharawalense</name>
    <dbReference type="NCBI Taxonomy" id="2885759"/>
    <lineage>
        <taxon>Archaea</taxon>
        <taxon>Candidatus Micrarchaeota</taxon>
        <taxon>Candidatus Micrarchaeia</taxon>
        <taxon>Candidatus Anstonellales</taxon>
        <taxon>Candidatus Bilamarchaeaceae</taxon>
        <taxon>Candidatus Bilamarchaeum</taxon>
    </lineage>
</organism>
<protein>
    <submittedName>
        <fullName evidence="1">Uncharacterized protein</fullName>
    </submittedName>
</protein>
<dbReference type="EMBL" id="CABMJJ010000009">
    <property type="protein sequence ID" value="VVC04177.1"/>
    <property type="molecule type" value="Genomic_DNA"/>
</dbReference>
<comment type="caution">
    <text evidence="1">The sequence shown here is derived from an EMBL/GenBank/DDBJ whole genome shotgun (WGS) entry which is preliminary data.</text>
</comment>
<sequence>MDEIERAFQETSFILLGKKLAGVESYREWLLENVSKALHIKSQASDNIVYVPDILFFNSIKKNMVTLEESLELGKKQLSENDAKMITLANASEKLNGIKYVTSDVMLGNNQDLRKTSTFMHAQHCLDGVWYIYSKCDAYCFWPRESEYCFGGHFLFASNFSMKCYNSVKLARCFELSDCSNCTDCYFCHNCENLNNCMFCFNAKSLRYAIMNVELGRETYLKIKNKIIGEIAEKIEKNKRLELNIYNLGGGIHGI</sequence>
<proteinExistence type="predicted"/>
<dbReference type="AlphaFoldDB" id="A0A5E4LTF9"/>
<reference evidence="1 2" key="1">
    <citation type="submission" date="2019-08" db="EMBL/GenBank/DDBJ databases">
        <authorList>
            <person name="Vazquez-Campos X."/>
        </authorList>
    </citation>
    <scope>NUCLEOTIDE SEQUENCE [LARGE SCALE GENOMIC DNA]</scope>
    <source>
        <strain evidence="1">LFW-283_2</strain>
    </source>
</reference>